<name>K2FTC5_9BACT</name>
<evidence type="ECO:0000256" key="1">
    <source>
        <dbReference type="ARBA" id="ARBA00004196"/>
    </source>
</evidence>
<evidence type="ECO:0000256" key="3">
    <source>
        <dbReference type="SAM" id="Coils"/>
    </source>
</evidence>
<dbReference type="GO" id="GO:0030313">
    <property type="term" value="C:cell envelope"/>
    <property type="evidence" value="ECO:0007669"/>
    <property type="project" value="UniProtKB-SubCell"/>
</dbReference>
<dbReference type="InterPro" id="IPR050465">
    <property type="entry name" value="UPF0194_transport"/>
</dbReference>
<accession>K2FTC5</accession>
<dbReference type="PANTHER" id="PTHR32347">
    <property type="entry name" value="EFFLUX SYSTEM COMPONENT YKNX-RELATED"/>
    <property type="match status" value="1"/>
</dbReference>
<keyword evidence="2 3" id="KW-0175">Coiled coil</keyword>
<feature type="coiled-coil region" evidence="3">
    <location>
        <begin position="96"/>
        <end position="209"/>
    </location>
</feature>
<protein>
    <recommendedName>
        <fullName evidence="5">Efflux transporter, RND family, MFP subunit</fullName>
    </recommendedName>
</protein>
<feature type="coiled-coil region" evidence="3">
    <location>
        <begin position="401"/>
        <end position="493"/>
    </location>
</feature>
<proteinExistence type="predicted"/>
<comment type="subcellular location">
    <subcellularLocation>
        <location evidence="1">Cell envelope</location>
    </subcellularLocation>
</comment>
<dbReference type="AlphaFoldDB" id="K2FTC5"/>
<reference evidence="4" key="1">
    <citation type="journal article" date="2012" name="Science">
        <title>Fermentation, hydrogen, and sulfur metabolism in multiple uncultivated bacterial phyla.</title>
        <authorList>
            <person name="Wrighton K.C."/>
            <person name="Thomas B.C."/>
            <person name="Sharon I."/>
            <person name="Miller C.S."/>
            <person name="Castelle C.J."/>
            <person name="VerBerkmoes N.C."/>
            <person name="Wilkins M.J."/>
            <person name="Hettich R.L."/>
            <person name="Lipton M.S."/>
            <person name="Williams K.H."/>
            <person name="Long P.E."/>
            <person name="Banfield J.F."/>
        </authorList>
    </citation>
    <scope>NUCLEOTIDE SEQUENCE [LARGE SCALE GENOMIC DNA]</scope>
</reference>
<feature type="non-terminal residue" evidence="4">
    <location>
        <position position="704"/>
    </location>
</feature>
<organism evidence="4">
    <name type="scientific">uncultured bacterium</name>
    <name type="common">gcode 4</name>
    <dbReference type="NCBI Taxonomy" id="1234023"/>
    <lineage>
        <taxon>Bacteria</taxon>
        <taxon>environmental samples</taxon>
    </lineage>
</organism>
<evidence type="ECO:0000313" key="4">
    <source>
        <dbReference type="EMBL" id="EKE26118.1"/>
    </source>
</evidence>
<gene>
    <name evidence="4" type="ORF">ACD_4C00426G0001</name>
</gene>
<evidence type="ECO:0008006" key="5">
    <source>
        <dbReference type="Google" id="ProtNLM"/>
    </source>
</evidence>
<sequence length="704" mass="81208">MKKFFSLKKIILFLIVAWIWYSIYSYYFTSSTKTTVVTKEYTVSTWSIENSIKVTGKAALVNEQKLKFNQVWKVTKVYFNDWEKIKEWQLIAELDKTDVNSAIKQAELSLNDAEIKLSDLLNWAEYKDILNGENSVITAENKILTLENDLSSLQIEIENKLKDYDNQIKQKENDIASNENDVENKELQVNNLKNELVTLEKAEEKWLTDFDVDLEKTISDAYITSKKQIIDIENALFDADEIIWISDSNENKNDSYEIYLWAKNSLVKIQTETNWRDSNSLFLNAKSSYESLNSNNQTASEILVFLNKLLESYDKLTDLWKSGQEMMNASIVSANFSQNEIDTKASLFSSITNTAQSNYSSIISTIANIHKLADPELKKAQSQNTINSKKQSIIDLEFSINKLKNDTATKYQNDLAKLESDKDYAIKNFESQIIQKKLDIESAKNNLEYTKESLKVVKNWATSVELAQARNNVSKQKLSLENARKNLDKYELIAPFDWIVRKIDFKVWDNLTADEQKYIYIENPNLVEISATLDQLDMVKVSLNQKARIIFDSYPNKEFIWQVSEKDSTPSETSGVTSYSIVIALDKWDAEIFSSMTAKVYIIVEGKKDILVIPSSYIETVSWIKYVIVKENWKEIKKEIAAWITDDANIEITEWLKKWEIIIKKITSTSSTSSSLFTPGTWSRRLNSWWNDNSSSNFNSQGGQ</sequence>
<dbReference type="EMBL" id="AMFJ01000942">
    <property type="protein sequence ID" value="EKE26118.1"/>
    <property type="molecule type" value="Genomic_DNA"/>
</dbReference>
<dbReference type="Gene3D" id="2.40.30.170">
    <property type="match status" value="1"/>
</dbReference>
<comment type="caution">
    <text evidence="4">The sequence shown here is derived from an EMBL/GenBank/DDBJ whole genome shotgun (WGS) entry which is preliminary data.</text>
</comment>
<evidence type="ECO:0000256" key="2">
    <source>
        <dbReference type="ARBA" id="ARBA00023054"/>
    </source>
</evidence>
<dbReference type="PANTHER" id="PTHR32347:SF14">
    <property type="entry name" value="EFFLUX SYSTEM COMPONENT YKNX-RELATED"/>
    <property type="match status" value="1"/>
</dbReference>